<proteinExistence type="predicted"/>
<comment type="caution">
    <text evidence="3">The sequence shown here is derived from an EMBL/GenBank/DDBJ whole genome shotgun (WGS) entry which is preliminary data.</text>
</comment>
<protein>
    <recommendedName>
        <fullName evidence="2">RNase T2-like C-terminal domain-containing protein</fullName>
    </recommendedName>
</protein>
<reference evidence="3" key="1">
    <citation type="submission" date="2023-06" db="EMBL/GenBank/DDBJ databases">
        <title>Genome-scale phylogeny and comparative genomics of the fungal order Sordariales.</title>
        <authorList>
            <consortium name="Lawrence Berkeley National Laboratory"/>
            <person name="Hensen N."/>
            <person name="Bonometti L."/>
            <person name="Westerberg I."/>
            <person name="Brannstrom I.O."/>
            <person name="Guillou S."/>
            <person name="Cros-Aarteil S."/>
            <person name="Calhoun S."/>
            <person name="Haridas S."/>
            <person name="Kuo A."/>
            <person name="Mondo S."/>
            <person name="Pangilinan J."/>
            <person name="Riley R."/>
            <person name="LaButti K."/>
            <person name="Andreopoulos B."/>
            <person name="Lipzen A."/>
            <person name="Chen C."/>
            <person name="Yanf M."/>
            <person name="Daum C."/>
            <person name="Ng V."/>
            <person name="Clum A."/>
            <person name="Steindorff A."/>
            <person name="Ohm R."/>
            <person name="Martin F."/>
            <person name="Silar P."/>
            <person name="Natvig D."/>
            <person name="Lalanne C."/>
            <person name="Gautier V."/>
            <person name="Ament-velasquez S.L."/>
            <person name="Kruys A."/>
            <person name="Hutchinson M.I."/>
            <person name="Powell A.J."/>
            <person name="Barry K."/>
            <person name="Miller A.N."/>
            <person name="Grigoriev I.V."/>
            <person name="Debuchy R."/>
            <person name="Gladieux P."/>
            <person name="Thoren M.H."/>
            <person name="Johannesson H."/>
        </authorList>
    </citation>
    <scope>NUCLEOTIDE SEQUENCE</scope>
    <source>
        <strain evidence="3">SMH3391-2</strain>
    </source>
</reference>
<dbReference type="EMBL" id="JAULSR010000001">
    <property type="protein sequence ID" value="KAK0636025.1"/>
    <property type="molecule type" value="Genomic_DNA"/>
</dbReference>
<gene>
    <name evidence="3" type="ORF">B0T17DRAFT_570668</name>
</gene>
<organism evidence="3 4">
    <name type="scientific">Bombardia bombarda</name>
    <dbReference type="NCBI Taxonomy" id="252184"/>
    <lineage>
        <taxon>Eukaryota</taxon>
        <taxon>Fungi</taxon>
        <taxon>Dikarya</taxon>
        <taxon>Ascomycota</taxon>
        <taxon>Pezizomycotina</taxon>
        <taxon>Sordariomycetes</taxon>
        <taxon>Sordariomycetidae</taxon>
        <taxon>Sordariales</taxon>
        <taxon>Lasiosphaeriaceae</taxon>
        <taxon>Bombardia</taxon>
    </lineage>
</organism>
<sequence>MVSFKYLLGLAGVAAATVNSTVFGGQGQIRTLWNSAPYTDLGCLTSAGQWTANPSLCAVFTAVRPGSIFTLTTSAGPCEISGANFTCGAGNTPGQFGIWPWPNSPPKIESLRWGQYGLMSTPSPNPISASDAAVTLRYTSYWDSGYYVWLTWKGV</sequence>
<feature type="chain" id="PRO_5041274111" description="RNase T2-like C-terminal domain-containing protein" evidence="1">
    <location>
        <begin position="17"/>
        <end position="155"/>
    </location>
</feature>
<accession>A0AA39XLV6</accession>
<feature type="signal peptide" evidence="1">
    <location>
        <begin position="1"/>
        <end position="16"/>
    </location>
</feature>
<dbReference type="Proteomes" id="UP001174934">
    <property type="component" value="Unassembled WGS sequence"/>
</dbReference>
<evidence type="ECO:0000259" key="2">
    <source>
        <dbReference type="Pfam" id="PF25488"/>
    </source>
</evidence>
<feature type="domain" description="RNase T2-like C-terminal" evidence="2">
    <location>
        <begin position="26"/>
        <end position="97"/>
    </location>
</feature>
<name>A0AA39XLV6_9PEZI</name>
<keyword evidence="4" id="KW-1185">Reference proteome</keyword>
<dbReference type="Pfam" id="PF25488">
    <property type="entry name" value="RNaseT2L_C"/>
    <property type="match status" value="1"/>
</dbReference>
<keyword evidence="1" id="KW-0732">Signal</keyword>
<evidence type="ECO:0000313" key="4">
    <source>
        <dbReference type="Proteomes" id="UP001174934"/>
    </source>
</evidence>
<dbReference type="AlphaFoldDB" id="A0AA39XLV6"/>
<evidence type="ECO:0000256" key="1">
    <source>
        <dbReference type="SAM" id="SignalP"/>
    </source>
</evidence>
<dbReference type="InterPro" id="IPR057328">
    <property type="entry name" value="RNaseT2L_C"/>
</dbReference>
<evidence type="ECO:0000313" key="3">
    <source>
        <dbReference type="EMBL" id="KAK0636025.1"/>
    </source>
</evidence>